<dbReference type="GO" id="GO:0005886">
    <property type="term" value="C:plasma membrane"/>
    <property type="evidence" value="ECO:0007669"/>
    <property type="project" value="UniProtKB-SubCell"/>
</dbReference>
<sequence length="440" mass="46868">MSDLKLFFRYITPSMLGMLIAGVYSIVDIFFVGIAVGEEGLAAISLAFPVVMLVYGIGDMIGTGAGILISRERGCGNAAEANRFFNRMLLMELLAGVLLPLLVIPWLGLILTGSGATPELLPGAYSYTAILLGAGVMQMVAMGLMTAIRNDGRPILAMWLVVVGLVGNIGLDALFMIGLGWGLVGAAVATVLAQGMAMLCSLGYFFTRYAGLGVRIREMRLSRECGRILSLGIPTFGNQLSIGAMLFFHNWQSLAYGGVVALAAYTVISTVESVGSMLMTGMGAGVQPLVSYFFGGGRCRRGHRIGNYGMVSAFLLGIVMMFASMVACRFVPWSMGLSGEAAEEAAHGILIGSSAFLLLGVVRVGSVYFQASGRIIPASILIYGDSFCILPLCLLVLPLFFGLNGVWAAMPVSRIFLFGLLLFFLRRRREGNSMRVLNGC</sequence>
<dbReference type="Pfam" id="PF01554">
    <property type="entry name" value="MatE"/>
    <property type="match status" value="2"/>
</dbReference>
<evidence type="ECO:0008006" key="10">
    <source>
        <dbReference type="Google" id="ProtNLM"/>
    </source>
</evidence>
<dbReference type="AlphaFoldDB" id="A0A844G7J3"/>
<accession>A0A844G7J3</accession>
<feature type="transmembrane region" description="Helical" evidence="7">
    <location>
        <begin position="308"/>
        <end position="333"/>
    </location>
</feature>
<feature type="transmembrane region" description="Helical" evidence="7">
    <location>
        <begin position="380"/>
        <end position="401"/>
    </location>
</feature>
<feature type="transmembrane region" description="Helical" evidence="7">
    <location>
        <begin position="124"/>
        <end position="144"/>
    </location>
</feature>
<dbReference type="GO" id="GO:0042910">
    <property type="term" value="F:xenobiotic transmembrane transporter activity"/>
    <property type="evidence" value="ECO:0007669"/>
    <property type="project" value="InterPro"/>
</dbReference>
<keyword evidence="9" id="KW-1185">Reference proteome</keyword>
<feature type="transmembrane region" description="Helical" evidence="7">
    <location>
        <begin position="42"/>
        <end position="69"/>
    </location>
</feature>
<evidence type="ECO:0000313" key="8">
    <source>
        <dbReference type="EMBL" id="MST99336.1"/>
    </source>
</evidence>
<dbReference type="PANTHER" id="PTHR43823">
    <property type="entry name" value="SPORULATION PROTEIN YKVU"/>
    <property type="match status" value="1"/>
</dbReference>
<name>A0A844G7J3_9BACT</name>
<feature type="transmembrane region" description="Helical" evidence="7">
    <location>
        <begin position="183"/>
        <end position="207"/>
    </location>
</feature>
<dbReference type="PIRSF" id="PIRSF006603">
    <property type="entry name" value="DinF"/>
    <property type="match status" value="1"/>
</dbReference>
<keyword evidence="3" id="KW-1003">Cell membrane</keyword>
<comment type="caution">
    <text evidence="8">The sequence shown here is derived from an EMBL/GenBank/DDBJ whole genome shotgun (WGS) entry which is preliminary data.</text>
</comment>
<evidence type="ECO:0000256" key="6">
    <source>
        <dbReference type="ARBA" id="ARBA00023136"/>
    </source>
</evidence>
<evidence type="ECO:0000256" key="2">
    <source>
        <dbReference type="ARBA" id="ARBA00022448"/>
    </source>
</evidence>
<keyword evidence="6 7" id="KW-0472">Membrane</keyword>
<feature type="transmembrane region" description="Helical" evidence="7">
    <location>
        <begin position="345"/>
        <end position="368"/>
    </location>
</feature>
<evidence type="ECO:0000256" key="5">
    <source>
        <dbReference type="ARBA" id="ARBA00022989"/>
    </source>
</evidence>
<keyword evidence="2" id="KW-0813">Transport</keyword>
<organism evidence="8 9">
    <name type="scientific">Victivallis lenta</name>
    <dbReference type="NCBI Taxonomy" id="2606640"/>
    <lineage>
        <taxon>Bacteria</taxon>
        <taxon>Pseudomonadati</taxon>
        <taxon>Lentisphaerota</taxon>
        <taxon>Lentisphaeria</taxon>
        <taxon>Victivallales</taxon>
        <taxon>Victivallaceae</taxon>
        <taxon>Victivallis</taxon>
    </lineage>
</organism>
<feature type="transmembrane region" description="Helical" evidence="7">
    <location>
        <begin position="228"/>
        <end position="248"/>
    </location>
</feature>
<evidence type="ECO:0000256" key="4">
    <source>
        <dbReference type="ARBA" id="ARBA00022692"/>
    </source>
</evidence>
<feature type="transmembrane region" description="Helical" evidence="7">
    <location>
        <begin position="89"/>
        <end position="112"/>
    </location>
</feature>
<dbReference type="InterPro" id="IPR002528">
    <property type="entry name" value="MATE_fam"/>
</dbReference>
<feature type="transmembrane region" description="Helical" evidence="7">
    <location>
        <begin position="156"/>
        <end position="177"/>
    </location>
</feature>
<dbReference type="PANTHER" id="PTHR43823:SF3">
    <property type="entry name" value="MULTIDRUG EXPORT PROTEIN MEPA"/>
    <property type="match status" value="1"/>
</dbReference>
<dbReference type="Proteomes" id="UP000435649">
    <property type="component" value="Unassembled WGS sequence"/>
</dbReference>
<dbReference type="GO" id="GO:0015297">
    <property type="term" value="F:antiporter activity"/>
    <property type="evidence" value="ECO:0007669"/>
    <property type="project" value="InterPro"/>
</dbReference>
<evidence type="ECO:0000313" key="9">
    <source>
        <dbReference type="Proteomes" id="UP000435649"/>
    </source>
</evidence>
<dbReference type="RefSeq" id="WP_154420531.1">
    <property type="nucleotide sequence ID" value="NZ_DBFCGB010000122.1"/>
</dbReference>
<dbReference type="InterPro" id="IPR048279">
    <property type="entry name" value="MdtK-like"/>
</dbReference>
<evidence type="ECO:0000256" key="1">
    <source>
        <dbReference type="ARBA" id="ARBA00004651"/>
    </source>
</evidence>
<protein>
    <recommendedName>
        <fullName evidence="10">MATE family efflux protein</fullName>
    </recommendedName>
</protein>
<comment type="subcellular location">
    <subcellularLocation>
        <location evidence="1">Cell membrane</location>
        <topology evidence="1">Multi-pass membrane protein</topology>
    </subcellularLocation>
</comment>
<gene>
    <name evidence="8" type="ORF">FYJ85_20120</name>
</gene>
<dbReference type="InterPro" id="IPR051327">
    <property type="entry name" value="MATE_MepA_subfamily"/>
</dbReference>
<evidence type="ECO:0000256" key="7">
    <source>
        <dbReference type="SAM" id="Phobius"/>
    </source>
</evidence>
<dbReference type="EMBL" id="VUNS01000034">
    <property type="protein sequence ID" value="MST99336.1"/>
    <property type="molecule type" value="Genomic_DNA"/>
</dbReference>
<keyword evidence="5 7" id="KW-1133">Transmembrane helix</keyword>
<proteinExistence type="predicted"/>
<feature type="transmembrane region" description="Helical" evidence="7">
    <location>
        <begin position="407"/>
        <end position="425"/>
    </location>
</feature>
<evidence type="ECO:0000256" key="3">
    <source>
        <dbReference type="ARBA" id="ARBA00022475"/>
    </source>
</evidence>
<feature type="transmembrane region" description="Helical" evidence="7">
    <location>
        <begin position="12"/>
        <end position="36"/>
    </location>
</feature>
<keyword evidence="4 7" id="KW-0812">Transmembrane</keyword>
<reference evidence="8 9" key="1">
    <citation type="submission" date="2019-08" db="EMBL/GenBank/DDBJ databases">
        <title>In-depth cultivation of the pig gut microbiome towards novel bacterial diversity and tailored functional studies.</title>
        <authorList>
            <person name="Wylensek D."/>
            <person name="Hitch T.C.A."/>
            <person name="Clavel T."/>
        </authorList>
    </citation>
    <scope>NUCLEOTIDE SEQUENCE [LARGE SCALE GENOMIC DNA]</scope>
    <source>
        <strain evidence="8 9">BBE-744-WT-12</strain>
    </source>
</reference>